<evidence type="ECO:0000256" key="1">
    <source>
        <dbReference type="SAM" id="SignalP"/>
    </source>
</evidence>
<feature type="signal peptide" evidence="1">
    <location>
        <begin position="1"/>
        <end position="29"/>
    </location>
</feature>
<keyword evidence="3" id="KW-1185">Reference proteome</keyword>
<gene>
    <name evidence="2" type="ORF">GCM10009754_68680</name>
</gene>
<sequence length="89" mass="9086">MKTGKLKAAVAVGIAGIGISFLAVGTAAAKPVIAGDPNGYDTTDACIHAVQTVPGTPGQQGRECLQGTNEEIKGMVPFPDKFYVVDDVP</sequence>
<name>A0ABP5DME3_9PSEU</name>
<protein>
    <submittedName>
        <fullName evidence="2">Uncharacterized protein</fullName>
    </submittedName>
</protein>
<dbReference type="Proteomes" id="UP001501116">
    <property type="component" value="Unassembled WGS sequence"/>
</dbReference>
<feature type="chain" id="PRO_5045470671" evidence="1">
    <location>
        <begin position="30"/>
        <end position="89"/>
    </location>
</feature>
<accession>A0ABP5DME3</accession>
<evidence type="ECO:0000313" key="2">
    <source>
        <dbReference type="EMBL" id="GAA1982062.1"/>
    </source>
</evidence>
<reference evidence="3" key="1">
    <citation type="journal article" date="2019" name="Int. J. Syst. Evol. Microbiol.">
        <title>The Global Catalogue of Microorganisms (GCM) 10K type strain sequencing project: providing services to taxonomists for standard genome sequencing and annotation.</title>
        <authorList>
            <consortium name="The Broad Institute Genomics Platform"/>
            <consortium name="The Broad Institute Genome Sequencing Center for Infectious Disease"/>
            <person name="Wu L."/>
            <person name="Ma J."/>
        </authorList>
    </citation>
    <scope>NUCLEOTIDE SEQUENCE [LARGE SCALE GENOMIC DNA]</scope>
    <source>
        <strain evidence="3">JCM 14545</strain>
    </source>
</reference>
<proteinExistence type="predicted"/>
<comment type="caution">
    <text evidence="2">The sequence shown here is derived from an EMBL/GenBank/DDBJ whole genome shotgun (WGS) entry which is preliminary data.</text>
</comment>
<evidence type="ECO:0000313" key="3">
    <source>
        <dbReference type="Proteomes" id="UP001501116"/>
    </source>
</evidence>
<organism evidence="2 3">
    <name type="scientific">Amycolatopsis minnesotensis</name>
    <dbReference type="NCBI Taxonomy" id="337894"/>
    <lineage>
        <taxon>Bacteria</taxon>
        <taxon>Bacillati</taxon>
        <taxon>Actinomycetota</taxon>
        <taxon>Actinomycetes</taxon>
        <taxon>Pseudonocardiales</taxon>
        <taxon>Pseudonocardiaceae</taxon>
        <taxon>Amycolatopsis</taxon>
    </lineage>
</organism>
<dbReference type="EMBL" id="BAAANN010000036">
    <property type="protein sequence ID" value="GAA1982062.1"/>
    <property type="molecule type" value="Genomic_DNA"/>
</dbReference>
<keyword evidence="1" id="KW-0732">Signal</keyword>
<dbReference type="RefSeq" id="WP_344428711.1">
    <property type="nucleotide sequence ID" value="NZ_BAAANN010000036.1"/>
</dbReference>